<dbReference type="AlphaFoldDB" id="A0A1J8PN91"/>
<proteinExistence type="predicted"/>
<dbReference type="EMBL" id="LVVM01005429">
    <property type="protein sequence ID" value="OJA10598.1"/>
    <property type="molecule type" value="Genomic_DNA"/>
</dbReference>
<name>A0A1J8PN91_9AGAM</name>
<sequence>MDAYGAFSDPTPSGFSGVSMTFALPPSDLAVPRVSRTMQYADACAAVRVSLVRQLRQPHTQGTDSLGAK</sequence>
<dbReference type="STRING" id="180088.A0A1J8PN91"/>
<comment type="caution">
    <text evidence="1">The sequence shown here is derived from an EMBL/GenBank/DDBJ whole genome shotgun (WGS) entry which is preliminary data.</text>
</comment>
<evidence type="ECO:0000313" key="2">
    <source>
        <dbReference type="Proteomes" id="UP000183567"/>
    </source>
</evidence>
<dbReference type="OrthoDB" id="2218151at2759"/>
<keyword evidence="2" id="KW-1185">Reference proteome</keyword>
<evidence type="ECO:0000313" key="1">
    <source>
        <dbReference type="EMBL" id="OJA10598.1"/>
    </source>
</evidence>
<protein>
    <submittedName>
        <fullName evidence="1">Uncharacterized protein</fullName>
    </submittedName>
</protein>
<reference evidence="1 2" key="1">
    <citation type="submission" date="2016-03" db="EMBL/GenBank/DDBJ databases">
        <title>Comparative genomics of the ectomycorrhizal sister species Rhizopogon vinicolor and Rhizopogon vesiculosus (Basidiomycota: Boletales) reveals a divergence of the mating type B locus.</title>
        <authorList>
            <person name="Mujic A.B."/>
            <person name="Kuo A."/>
            <person name="Tritt A."/>
            <person name="Lipzen A."/>
            <person name="Chen C."/>
            <person name="Johnson J."/>
            <person name="Sharma A."/>
            <person name="Barry K."/>
            <person name="Grigoriev I.V."/>
            <person name="Spatafora J.W."/>
        </authorList>
    </citation>
    <scope>NUCLEOTIDE SEQUENCE [LARGE SCALE GENOMIC DNA]</scope>
    <source>
        <strain evidence="1 2">AM-OR11-056</strain>
    </source>
</reference>
<dbReference type="Proteomes" id="UP000183567">
    <property type="component" value="Unassembled WGS sequence"/>
</dbReference>
<accession>A0A1J8PN91</accession>
<gene>
    <name evidence="1" type="ORF">AZE42_08459</name>
</gene>
<organism evidence="1 2">
    <name type="scientific">Rhizopogon vesiculosus</name>
    <dbReference type="NCBI Taxonomy" id="180088"/>
    <lineage>
        <taxon>Eukaryota</taxon>
        <taxon>Fungi</taxon>
        <taxon>Dikarya</taxon>
        <taxon>Basidiomycota</taxon>
        <taxon>Agaricomycotina</taxon>
        <taxon>Agaricomycetes</taxon>
        <taxon>Agaricomycetidae</taxon>
        <taxon>Boletales</taxon>
        <taxon>Suillineae</taxon>
        <taxon>Rhizopogonaceae</taxon>
        <taxon>Rhizopogon</taxon>
    </lineage>
</organism>